<protein>
    <submittedName>
        <fullName evidence="4">Non-ribosomal peptide synthetase component F</fullName>
    </submittedName>
</protein>
<keyword evidence="5" id="KW-1185">Reference proteome</keyword>
<dbReference type="Proteomes" id="UP000542742">
    <property type="component" value="Unassembled WGS sequence"/>
</dbReference>
<dbReference type="PANTHER" id="PTHR44845">
    <property type="entry name" value="CARRIER DOMAIN-CONTAINING PROTEIN"/>
    <property type="match status" value="1"/>
</dbReference>
<keyword evidence="2" id="KW-0597">Phosphoprotein</keyword>
<dbReference type="PANTHER" id="PTHR44845:SF6">
    <property type="entry name" value="BETA-ALANINE-ACTIVATING ENZYME"/>
    <property type="match status" value="1"/>
</dbReference>
<dbReference type="RefSeq" id="WP_184951689.1">
    <property type="nucleotide sequence ID" value="NZ_BOMC01000089.1"/>
</dbReference>
<sequence>MTTMTVPAYQAPALRHRTTALITRRPAPARTRPEPVLRAVARSAATTGGLIAVDDAGYHATYAEVWHAAARTRRDLTEAGVEPGDVVGVAAEPGTGLVAAILGVWLTGAAYLPVDPARPGAGGIVARAVVAGPGLRPGSDLPVVPMVEVVAAPTEPPYAPMPPGEAVAVVLPARARSGRTVTTRLTHDDLATLIAGSADDPRPLTGSPVLRMFLPLSAGGRVRFSLSGRARSPR</sequence>
<dbReference type="AlphaFoldDB" id="A0A7W7G3R0"/>
<organism evidence="4 5">
    <name type="scientific">Paractinoplanes abujensis</name>
    <dbReference type="NCBI Taxonomy" id="882441"/>
    <lineage>
        <taxon>Bacteria</taxon>
        <taxon>Bacillati</taxon>
        <taxon>Actinomycetota</taxon>
        <taxon>Actinomycetes</taxon>
        <taxon>Micromonosporales</taxon>
        <taxon>Micromonosporaceae</taxon>
        <taxon>Paractinoplanes</taxon>
    </lineage>
</organism>
<dbReference type="EMBL" id="JACHMF010000001">
    <property type="protein sequence ID" value="MBB4693026.1"/>
    <property type="molecule type" value="Genomic_DNA"/>
</dbReference>
<proteinExistence type="predicted"/>
<dbReference type="SUPFAM" id="SSF56801">
    <property type="entry name" value="Acetyl-CoA synthetase-like"/>
    <property type="match status" value="1"/>
</dbReference>
<comment type="caution">
    <text evidence="4">The sequence shown here is derived from an EMBL/GenBank/DDBJ whole genome shotgun (WGS) entry which is preliminary data.</text>
</comment>
<evidence type="ECO:0000256" key="2">
    <source>
        <dbReference type="ARBA" id="ARBA00022553"/>
    </source>
</evidence>
<evidence type="ECO:0000259" key="3">
    <source>
        <dbReference type="Pfam" id="PF00501"/>
    </source>
</evidence>
<dbReference type="Pfam" id="PF00501">
    <property type="entry name" value="AMP-binding"/>
    <property type="match status" value="1"/>
</dbReference>
<accession>A0A7W7G3R0</accession>
<reference evidence="4 5" key="1">
    <citation type="submission" date="2020-08" db="EMBL/GenBank/DDBJ databases">
        <title>Sequencing the genomes of 1000 actinobacteria strains.</title>
        <authorList>
            <person name="Klenk H.-P."/>
        </authorList>
    </citation>
    <scope>NUCLEOTIDE SEQUENCE [LARGE SCALE GENOMIC DNA]</scope>
    <source>
        <strain evidence="4 5">DSM 45518</strain>
    </source>
</reference>
<name>A0A7W7G3R0_9ACTN</name>
<dbReference type="InterPro" id="IPR042099">
    <property type="entry name" value="ANL_N_sf"/>
</dbReference>
<feature type="domain" description="AMP-dependent synthetase/ligase" evidence="3">
    <location>
        <begin position="41"/>
        <end position="118"/>
    </location>
</feature>
<evidence type="ECO:0000313" key="4">
    <source>
        <dbReference type="EMBL" id="MBB4693026.1"/>
    </source>
</evidence>
<dbReference type="InterPro" id="IPR000873">
    <property type="entry name" value="AMP-dep_synth/lig_dom"/>
</dbReference>
<keyword evidence="1" id="KW-0596">Phosphopantetheine</keyword>
<dbReference type="Gene3D" id="3.40.50.12780">
    <property type="entry name" value="N-terminal domain of ligase-like"/>
    <property type="match status" value="1"/>
</dbReference>
<evidence type="ECO:0000256" key="1">
    <source>
        <dbReference type="ARBA" id="ARBA00022450"/>
    </source>
</evidence>
<gene>
    <name evidence="4" type="ORF">BKA14_003174</name>
</gene>
<evidence type="ECO:0000313" key="5">
    <source>
        <dbReference type="Proteomes" id="UP000542742"/>
    </source>
</evidence>